<name>A0A0N9WH43_PSEFL</name>
<dbReference type="Proteomes" id="UP000066487">
    <property type="component" value="Chromosome"/>
</dbReference>
<dbReference type="RefSeq" id="WP_054595784.1">
    <property type="nucleotide sequence ID" value="NZ_CP012830.1"/>
</dbReference>
<dbReference type="InterPro" id="IPR050266">
    <property type="entry name" value="AB_hydrolase_sf"/>
</dbReference>
<protein>
    <recommendedName>
        <fullName evidence="1">AB hydrolase-1 domain-containing protein</fullName>
    </recommendedName>
</protein>
<proteinExistence type="predicted"/>
<dbReference type="AlphaFoldDB" id="A0A0N9WH43"/>
<evidence type="ECO:0000313" key="2">
    <source>
        <dbReference type="EMBL" id="ALI02456.1"/>
    </source>
</evidence>
<sequence length="257" mass="27392">MKQTLFAGTQGNLAVIEAGHGEGLPVLFLHADSGRASQWAEMLEPIGRDRKVYALDSRGSGDSSPAADGDYSYAGRAQDIIDTAAAFKLERFIIVAHSGSGAAALDYAARYADRVAGVFLLDPATDPRALPYEVRAGMLEALAGPASLDVQQGFYATIAGNNVKVTSRVLEDCAAVDAAARLGFAVAFANWNPEPALDAWKGPVFLLVSSANDNPNALYALRPELPHAVVADTGHWIQLDQPEKVEREILRFIASVR</sequence>
<reference evidence="2 3" key="2">
    <citation type="journal article" date="2018" name="Nature">
        <title>Mutant phenotypes for thousands of bacterial genes of unknown function.</title>
        <authorList>
            <person name="Price M.N."/>
            <person name="Wetmore K.M."/>
            <person name="Waters R.J."/>
            <person name="Callaghan M."/>
            <person name="Ray J."/>
            <person name="Liu H."/>
            <person name="Kuehl J.V."/>
            <person name="Melnyk R.A."/>
            <person name="Lamson J.S."/>
            <person name="Suh Y."/>
            <person name="Carlson H.K."/>
            <person name="Esquivel Z."/>
            <person name="Sadeeshkumar H."/>
            <person name="Chakraborty R."/>
            <person name="Zane G.M."/>
            <person name="Rubin B.E."/>
            <person name="Wall J.D."/>
            <person name="Visel A."/>
            <person name="Bristow J."/>
            <person name="Blow M.J."/>
            <person name="Arkin A.P."/>
            <person name="Deutschbauer A.M."/>
        </authorList>
    </citation>
    <scope>NUCLEOTIDE SEQUENCE [LARGE SCALE GENOMIC DNA]</scope>
    <source>
        <strain evidence="2 3">FW300-N2E3</strain>
    </source>
</reference>
<dbReference type="InterPro" id="IPR029058">
    <property type="entry name" value="AB_hydrolase_fold"/>
</dbReference>
<gene>
    <name evidence="2" type="ORF">AO353_15750</name>
</gene>
<accession>A0A0N9WH43</accession>
<organism evidence="2 3">
    <name type="scientific">Pseudomonas fluorescens</name>
    <dbReference type="NCBI Taxonomy" id="294"/>
    <lineage>
        <taxon>Bacteria</taxon>
        <taxon>Pseudomonadati</taxon>
        <taxon>Pseudomonadota</taxon>
        <taxon>Gammaproteobacteria</taxon>
        <taxon>Pseudomonadales</taxon>
        <taxon>Pseudomonadaceae</taxon>
        <taxon>Pseudomonas</taxon>
    </lineage>
</organism>
<dbReference type="EMBL" id="CP012830">
    <property type="protein sequence ID" value="ALI02456.1"/>
    <property type="molecule type" value="Genomic_DNA"/>
</dbReference>
<dbReference type="Gene3D" id="3.40.50.1820">
    <property type="entry name" value="alpha/beta hydrolase"/>
    <property type="match status" value="1"/>
</dbReference>
<dbReference type="Pfam" id="PF12697">
    <property type="entry name" value="Abhydrolase_6"/>
    <property type="match status" value="1"/>
</dbReference>
<feature type="domain" description="AB hydrolase-1" evidence="1">
    <location>
        <begin position="26"/>
        <end position="246"/>
    </location>
</feature>
<reference evidence="3" key="1">
    <citation type="submission" date="2015-09" db="EMBL/GenBank/DDBJ databases">
        <title>Whole genome sequence of Pseudomonas fluorescens FW300-N2E3.</title>
        <authorList>
            <person name="Ray J."/>
            <person name="Melnyk R."/>
            <person name="Deutschbauer A."/>
        </authorList>
    </citation>
    <scope>NUCLEOTIDE SEQUENCE [LARGE SCALE GENOMIC DNA]</scope>
    <source>
        <strain evidence="3">FW300-N2E3</strain>
    </source>
</reference>
<dbReference type="InterPro" id="IPR000073">
    <property type="entry name" value="AB_hydrolase_1"/>
</dbReference>
<dbReference type="PANTHER" id="PTHR43798">
    <property type="entry name" value="MONOACYLGLYCEROL LIPASE"/>
    <property type="match status" value="1"/>
</dbReference>
<evidence type="ECO:0000259" key="1">
    <source>
        <dbReference type="Pfam" id="PF12697"/>
    </source>
</evidence>
<dbReference type="SUPFAM" id="SSF53474">
    <property type="entry name" value="alpha/beta-Hydrolases"/>
    <property type="match status" value="1"/>
</dbReference>
<dbReference type="OrthoDB" id="5380819at2"/>
<evidence type="ECO:0000313" key="3">
    <source>
        <dbReference type="Proteomes" id="UP000066487"/>
    </source>
</evidence>